<feature type="region of interest" description="Disordered" evidence="1">
    <location>
        <begin position="31"/>
        <end position="62"/>
    </location>
</feature>
<feature type="compositionally biased region" description="Low complexity" evidence="1">
    <location>
        <begin position="38"/>
        <end position="49"/>
    </location>
</feature>
<gene>
    <name evidence="2" type="ORF">TSUD_408410</name>
</gene>
<evidence type="ECO:0000313" key="3">
    <source>
        <dbReference type="Proteomes" id="UP000242715"/>
    </source>
</evidence>
<evidence type="ECO:0000256" key="1">
    <source>
        <dbReference type="SAM" id="MobiDB-lite"/>
    </source>
</evidence>
<proteinExistence type="predicted"/>
<feature type="compositionally biased region" description="Basic and acidic residues" evidence="1">
    <location>
        <begin position="50"/>
        <end position="62"/>
    </location>
</feature>
<dbReference type="Proteomes" id="UP000242715">
    <property type="component" value="Unassembled WGS sequence"/>
</dbReference>
<evidence type="ECO:0008006" key="4">
    <source>
        <dbReference type="Google" id="ProtNLM"/>
    </source>
</evidence>
<keyword evidence="3" id="KW-1185">Reference proteome</keyword>
<feature type="region of interest" description="Disordered" evidence="1">
    <location>
        <begin position="91"/>
        <end position="116"/>
    </location>
</feature>
<protein>
    <recommendedName>
        <fullName evidence="4">Zinc knuckle CX2CX4HX4C domain-containing protein</fullName>
    </recommendedName>
</protein>
<accession>A0A2Z6P2J4</accession>
<name>A0A2Z6P2J4_TRISU</name>
<dbReference type="EMBL" id="DF974661">
    <property type="protein sequence ID" value="GAU49946.1"/>
    <property type="molecule type" value="Genomic_DNA"/>
</dbReference>
<organism evidence="2 3">
    <name type="scientific">Trifolium subterraneum</name>
    <name type="common">Subterranean clover</name>
    <dbReference type="NCBI Taxonomy" id="3900"/>
    <lineage>
        <taxon>Eukaryota</taxon>
        <taxon>Viridiplantae</taxon>
        <taxon>Streptophyta</taxon>
        <taxon>Embryophyta</taxon>
        <taxon>Tracheophyta</taxon>
        <taxon>Spermatophyta</taxon>
        <taxon>Magnoliopsida</taxon>
        <taxon>eudicotyledons</taxon>
        <taxon>Gunneridae</taxon>
        <taxon>Pentapetalae</taxon>
        <taxon>rosids</taxon>
        <taxon>fabids</taxon>
        <taxon>Fabales</taxon>
        <taxon>Fabaceae</taxon>
        <taxon>Papilionoideae</taxon>
        <taxon>50 kb inversion clade</taxon>
        <taxon>NPAAA clade</taxon>
        <taxon>Hologalegina</taxon>
        <taxon>IRL clade</taxon>
        <taxon>Trifolieae</taxon>
        <taxon>Trifolium</taxon>
    </lineage>
</organism>
<sequence length="277" mass="31661">MAQQVNDWKQKIHQLVVDLIKGMEDGLNMNEDLSNKKVSTSTSDVCTSSARDKEAARKGKQAMELKDIKEESDEEYFDNFSKKFQRWRSRPEVQARPEAAAESEVDSESEHSSYDSDQDILNQLFDEILVERDRYTFILEVVYESMPEFCMHCGIMGHNVQASKWLKPAQEKKVEDRGKAIMKTNRETTTSSIQYGDIHIDDLVLLENESNPIVRDEIAYSDIQTQVVVIEDIGNGKVRHKVSEAPLETTEEDFDNFVQGNTMLKDTSSPAIPEITQ</sequence>
<dbReference type="AlphaFoldDB" id="A0A2Z6P2J4"/>
<reference evidence="3" key="1">
    <citation type="journal article" date="2017" name="Front. Plant Sci.">
        <title>Climate Clever Clovers: New Paradigm to Reduce the Environmental Footprint of Ruminants by Breeding Low Methanogenic Forages Utilizing Haplotype Variation.</title>
        <authorList>
            <person name="Kaur P."/>
            <person name="Appels R."/>
            <person name="Bayer P.E."/>
            <person name="Keeble-Gagnere G."/>
            <person name="Wang J."/>
            <person name="Hirakawa H."/>
            <person name="Shirasawa K."/>
            <person name="Vercoe P."/>
            <person name="Stefanova K."/>
            <person name="Durmic Z."/>
            <person name="Nichols P."/>
            <person name="Revell C."/>
            <person name="Isobe S.N."/>
            <person name="Edwards D."/>
            <person name="Erskine W."/>
        </authorList>
    </citation>
    <scope>NUCLEOTIDE SEQUENCE [LARGE SCALE GENOMIC DNA]</scope>
    <source>
        <strain evidence="3">cv. Daliak</strain>
    </source>
</reference>
<evidence type="ECO:0000313" key="2">
    <source>
        <dbReference type="EMBL" id="GAU49946.1"/>
    </source>
</evidence>
<dbReference type="OrthoDB" id="1002340at2759"/>